<name>A0ABM3IXV9_BACDO</name>
<keyword evidence="1" id="KW-1185">Reference proteome</keyword>
<proteinExistence type="predicted"/>
<protein>
    <submittedName>
        <fullName evidence="2">Uncharacterized protein LOC109579797 isoform X1</fullName>
    </submittedName>
</protein>
<dbReference type="GeneID" id="109579797"/>
<evidence type="ECO:0000313" key="1">
    <source>
        <dbReference type="Proteomes" id="UP001652620"/>
    </source>
</evidence>
<organism evidence="1 2">
    <name type="scientific">Bactrocera dorsalis</name>
    <name type="common">Oriental fruit fly</name>
    <name type="synonym">Dacus dorsalis</name>
    <dbReference type="NCBI Taxonomy" id="27457"/>
    <lineage>
        <taxon>Eukaryota</taxon>
        <taxon>Metazoa</taxon>
        <taxon>Ecdysozoa</taxon>
        <taxon>Arthropoda</taxon>
        <taxon>Hexapoda</taxon>
        <taxon>Insecta</taxon>
        <taxon>Pterygota</taxon>
        <taxon>Neoptera</taxon>
        <taxon>Endopterygota</taxon>
        <taxon>Diptera</taxon>
        <taxon>Brachycera</taxon>
        <taxon>Muscomorpha</taxon>
        <taxon>Tephritoidea</taxon>
        <taxon>Tephritidae</taxon>
        <taxon>Bactrocera</taxon>
        <taxon>Bactrocera</taxon>
    </lineage>
</organism>
<dbReference type="SUPFAM" id="SSF53098">
    <property type="entry name" value="Ribonuclease H-like"/>
    <property type="match status" value="1"/>
</dbReference>
<reference evidence="1" key="1">
    <citation type="submission" date="2025-05" db="UniProtKB">
        <authorList>
            <consortium name="RefSeq"/>
        </authorList>
    </citation>
    <scope>NUCLEOTIDE SEQUENCE [LARGE SCALE GENOMIC DNA]</scope>
</reference>
<dbReference type="PANTHER" id="PTHR47501">
    <property type="entry name" value="TRANSPOSASE-RELATED"/>
    <property type="match status" value="1"/>
</dbReference>
<sequence>MICDINKQYKLPVEKIVYTITDNGSNFVKAFKEFGVELRPIKECDSDDGSDSDSDSNDSIIALGPQFRSVTPRLSKHFPCASHTLNLLASTDFNKILNSSSQDIKDIHKRSFQRCTQLWNKCNRPKSAEVVNEVINASLITPCITRWNSLYDSVTKLLQHKTNLAELCYRLKIPTILSEEVEYLEEYAKLMRPIAEAIDFLQGEKTMYFGYFIPTIVTLRIKLRRLEPASFKYLSEISEKMQIALLKRFEKYFLIQSDAWDAVIAAISVPDIKLRFLKALLETATTQTEEEVKKMFNTYVVKYGKIADDATRVPPQTTQKTFLDFGEESNDISIQSGSTDSGNYLQETLLYLVERDATTSCLNKHQAIKNVFLKYNTPLPPSAPVERLFSFAGIVNRSRRQKLSDANFEMLVLRKANGG</sequence>
<dbReference type="InterPro" id="IPR012337">
    <property type="entry name" value="RNaseH-like_sf"/>
</dbReference>
<dbReference type="PANTHER" id="PTHR47501:SF5">
    <property type="entry name" value="HAT C-TERMINAL DIMERISATION DOMAIN-CONTAINING PROTEIN"/>
    <property type="match status" value="1"/>
</dbReference>
<dbReference type="RefSeq" id="XP_049301828.1">
    <property type="nucleotide sequence ID" value="XM_049445871.1"/>
</dbReference>
<gene>
    <name evidence="2" type="primary">LOC109579797</name>
</gene>
<dbReference type="Proteomes" id="UP001652620">
    <property type="component" value="Chromosome 1"/>
</dbReference>
<reference evidence="2" key="2">
    <citation type="submission" date="2025-08" db="UniProtKB">
        <authorList>
            <consortium name="RefSeq"/>
        </authorList>
    </citation>
    <scope>IDENTIFICATION</scope>
    <source>
        <tissue evidence="2">Adult</tissue>
    </source>
</reference>
<accession>A0ABM3IXV9</accession>
<evidence type="ECO:0000313" key="2">
    <source>
        <dbReference type="RefSeq" id="XP_049301828.1"/>
    </source>
</evidence>